<comment type="caution">
    <text evidence="1">The sequence shown here is derived from an EMBL/GenBank/DDBJ whole genome shotgun (WGS) entry which is preliminary data.</text>
</comment>
<sequence>MSTIPDFNDSDLWTIKSTLQERYGHDVELELAETELRLNPSSTEMVPCPTVYWHYDNCNFIICKTGDERFRAQFFFRVHQQYGTGVHEFDNLADCTVTLLQVQADHDKNLQDEAEKESQK</sequence>
<evidence type="ECO:0000313" key="1">
    <source>
        <dbReference type="EMBL" id="OOZ41558.1"/>
    </source>
</evidence>
<dbReference type="RefSeq" id="WP_078482671.1">
    <property type="nucleotide sequence ID" value="NZ_MPRL01000008.1"/>
</dbReference>
<proteinExistence type="predicted"/>
<dbReference type="OrthoDB" id="5623992at2"/>
<dbReference type="Proteomes" id="UP000191110">
    <property type="component" value="Unassembled WGS sequence"/>
</dbReference>
<evidence type="ECO:0000313" key="2">
    <source>
        <dbReference type="Proteomes" id="UP000191110"/>
    </source>
</evidence>
<organism evidence="1 2">
    <name type="scientific">Solemya pervernicosa gill symbiont</name>
    <dbReference type="NCBI Taxonomy" id="642797"/>
    <lineage>
        <taxon>Bacteria</taxon>
        <taxon>Pseudomonadati</taxon>
        <taxon>Pseudomonadota</taxon>
        <taxon>Gammaproteobacteria</taxon>
        <taxon>sulfur-oxidizing symbionts</taxon>
    </lineage>
</organism>
<dbReference type="AlphaFoldDB" id="A0A1T2L8W7"/>
<dbReference type="EMBL" id="MPRL01000008">
    <property type="protein sequence ID" value="OOZ41558.1"/>
    <property type="molecule type" value="Genomic_DNA"/>
</dbReference>
<gene>
    <name evidence="1" type="ORF">BOW53_03345</name>
</gene>
<protein>
    <submittedName>
        <fullName evidence="1">Uncharacterized protein</fullName>
    </submittedName>
</protein>
<keyword evidence="2" id="KW-1185">Reference proteome</keyword>
<name>A0A1T2L8W7_9GAMM</name>
<reference evidence="1 2" key="1">
    <citation type="submission" date="2016-11" db="EMBL/GenBank/DDBJ databases">
        <title>Mixed transmission modes and dynamic genome evolution in an obligate animal-bacterial symbiosis.</title>
        <authorList>
            <person name="Russell S.L."/>
            <person name="Corbett-Detig R.B."/>
            <person name="Cavanaugh C.M."/>
        </authorList>
    </citation>
    <scope>NUCLEOTIDE SEQUENCE [LARGE SCALE GENOMIC DNA]</scope>
    <source>
        <strain evidence="1">Sveles-Q1</strain>
    </source>
</reference>
<accession>A0A1T2L8W7</accession>